<name>A0A1M7D1S9_9FLAO</name>
<sequence>MKKIMILSVALAFLSSYGQTKKEDTSIKQKTTLKNETKMNKKILIIVSNANAIGPNNRRTGTFLPEVAHPYAEFDRANYQIDFASLTGDTPYLDALNLANDSDNLAFLTGKGWEAMQKAVKLSTVDVSKYDAVFVPGGLAPMVDMPENELLKKVIRETYERNAIVGAVCHGPVALLNVKLSNGTYLVNGKNITSFTDEEERGYAIADVPFLLETALTKQGAKFHAAAVWSAHSIADGNLVTGQNPASAKGVAEKMIIILESLKK</sequence>
<protein>
    <submittedName>
        <fullName evidence="5">Putative intracellular protease/amidase</fullName>
    </submittedName>
</protein>
<evidence type="ECO:0000256" key="3">
    <source>
        <dbReference type="ARBA" id="ARBA00038493"/>
    </source>
</evidence>
<reference evidence="6" key="1">
    <citation type="submission" date="2016-11" db="EMBL/GenBank/DDBJ databases">
        <authorList>
            <person name="Varghese N."/>
            <person name="Submissions S."/>
        </authorList>
    </citation>
    <scope>NUCLEOTIDE SEQUENCE [LARGE SCALE GENOMIC DNA]</scope>
    <source>
        <strain evidence="6">DSM 1811</strain>
    </source>
</reference>
<dbReference type="GO" id="GO:0006508">
    <property type="term" value="P:proteolysis"/>
    <property type="evidence" value="ECO:0007669"/>
    <property type="project" value="UniProtKB-KW"/>
</dbReference>
<dbReference type="InterPro" id="IPR050325">
    <property type="entry name" value="Prot/Nucl_acid_deglycase"/>
</dbReference>
<dbReference type="AlphaFoldDB" id="A0A1M7D1S9"/>
<evidence type="ECO:0000256" key="1">
    <source>
        <dbReference type="ARBA" id="ARBA00023016"/>
    </source>
</evidence>
<dbReference type="InterPro" id="IPR002818">
    <property type="entry name" value="DJ-1/PfpI"/>
</dbReference>
<dbReference type="PANTHER" id="PTHR48094">
    <property type="entry name" value="PROTEIN/NUCLEIC ACID DEGLYCASE DJ-1-RELATED"/>
    <property type="match status" value="1"/>
</dbReference>
<keyword evidence="6" id="KW-1185">Reference proteome</keyword>
<evidence type="ECO:0000313" key="6">
    <source>
        <dbReference type="Proteomes" id="UP000184121"/>
    </source>
</evidence>
<keyword evidence="5" id="KW-0378">Hydrolase</keyword>
<dbReference type="Pfam" id="PF01965">
    <property type="entry name" value="DJ-1_PfpI"/>
    <property type="match status" value="1"/>
</dbReference>
<dbReference type="PANTHER" id="PTHR48094:SF11">
    <property type="entry name" value="GLUTATHIONE-INDEPENDENT GLYOXALASE HSP31-RELATED"/>
    <property type="match status" value="1"/>
</dbReference>
<keyword evidence="2" id="KW-0456">Lyase</keyword>
<keyword evidence="1" id="KW-0346">Stress response</keyword>
<dbReference type="GO" id="GO:0005737">
    <property type="term" value="C:cytoplasm"/>
    <property type="evidence" value="ECO:0007669"/>
    <property type="project" value="TreeGrafter"/>
</dbReference>
<dbReference type="GO" id="GO:0019243">
    <property type="term" value="P:methylglyoxal catabolic process to D-lactate via S-lactoyl-glutathione"/>
    <property type="evidence" value="ECO:0007669"/>
    <property type="project" value="TreeGrafter"/>
</dbReference>
<dbReference type="GO" id="GO:0008233">
    <property type="term" value="F:peptidase activity"/>
    <property type="evidence" value="ECO:0007669"/>
    <property type="project" value="UniProtKB-KW"/>
</dbReference>
<dbReference type="STRING" id="29534.SAMN05444366_1370"/>
<dbReference type="Gene3D" id="3.40.50.880">
    <property type="match status" value="1"/>
</dbReference>
<dbReference type="SUPFAM" id="SSF52317">
    <property type="entry name" value="Class I glutamine amidotransferase-like"/>
    <property type="match status" value="1"/>
</dbReference>
<gene>
    <name evidence="5" type="ORF">SAMN05444366_1370</name>
</gene>
<organism evidence="5 6">
    <name type="scientific">Flavobacterium saccharophilum</name>
    <dbReference type="NCBI Taxonomy" id="29534"/>
    <lineage>
        <taxon>Bacteria</taxon>
        <taxon>Pseudomonadati</taxon>
        <taxon>Bacteroidota</taxon>
        <taxon>Flavobacteriia</taxon>
        <taxon>Flavobacteriales</taxon>
        <taxon>Flavobacteriaceae</taxon>
        <taxon>Flavobacterium</taxon>
    </lineage>
</organism>
<dbReference type="EMBL" id="FRBY01000002">
    <property type="protein sequence ID" value="SHL73414.1"/>
    <property type="molecule type" value="Genomic_DNA"/>
</dbReference>
<dbReference type="InterPro" id="IPR029062">
    <property type="entry name" value="Class_I_gatase-like"/>
</dbReference>
<dbReference type="GO" id="GO:0019172">
    <property type="term" value="F:glyoxalase III activity"/>
    <property type="evidence" value="ECO:0007669"/>
    <property type="project" value="TreeGrafter"/>
</dbReference>
<keyword evidence="5" id="KW-0645">Protease</keyword>
<dbReference type="CDD" id="cd03141">
    <property type="entry name" value="GATase1_Hsp31_like"/>
    <property type="match status" value="1"/>
</dbReference>
<accession>A0A1M7D1S9</accession>
<dbReference type="RefSeq" id="WP_208857976.1">
    <property type="nucleotide sequence ID" value="NZ_FRBY01000002.1"/>
</dbReference>
<evidence type="ECO:0000259" key="4">
    <source>
        <dbReference type="Pfam" id="PF01965"/>
    </source>
</evidence>
<evidence type="ECO:0000256" key="2">
    <source>
        <dbReference type="ARBA" id="ARBA00023239"/>
    </source>
</evidence>
<evidence type="ECO:0000313" key="5">
    <source>
        <dbReference type="EMBL" id="SHL73414.1"/>
    </source>
</evidence>
<proteinExistence type="inferred from homology"/>
<feature type="domain" description="DJ-1/PfpI" evidence="4">
    <location>
        <begin position="66"/>
        <end position="254"/>
    </location>
</feature>
<comment type="similarity">
    <text evidence="3">Belongs to the peptidase C56 family. HSP31-like subfamily.</text>
</comment>
<dbReference type="Proteomes" id="UP000184121">
    <property type="component" value="Unassembled WGS sequence"/>
</dbReference>